<organism evidence="3 4">
    <name type="scientific">Flavisolibacter ginsengisoli DSM 18119</name>
    <dbReference type="NCBI Taxonomy" id="1121884"/>
    <lineage>
        <taxon>Bacteria</taxon>
        <taxon>Pseudomonadati</taxon>
        <taxon>Bacteroidota</taxon>
        <taxon>Chitinophagia</taxon>
        <taxon>Chitinophagales</taxon>
        <taxon>Chitinophagaceae</taxon>
        <taxon>Flavisolibacter</taxon>
    </lineage>
</organism>
<dbReference type="OrthoDB" id="1493335at2"/>
<evidence type="ECO:0000313" key="4">
    <source>
        <dbReference type="Proteomes" id="UP000184048"/>
    </source>
</evidence>
<evidence type="ECO:0000256" key="1">
    <source>
        <dbReference type="SAM" id="Phobius"/>
    </source>
</evidence>
<evidence type="ECO:0000256" key="2">
    <source>
        <dbReference type="SAM" id="SignalP"/>
    </source>
</evidence>
<accession>A0A1M4VEA5</accession>
<keyword evidence="2" id="KW-0732">Signal</keyword>
<keyword evidence="1" id="KW-0472">Membrane</keyword>
<feature type="signal peptide" evidence="2">
    <location>
        <begin position="1"/>
        <end position="20"/>
    </location>
</feature>
<proteinExistence type="predicted"/>
<dbReference type="PROSITE" id="PS51257">
    <property type="entry name" value="PROKAR_LIPOPROTEIN"/>
    <property type="match status" value="1"/>
</dbReference>
<dbReference type="Proteomes" id="UP000184048">
    <property type="component" value="Unassembled WGS sequence"/>
</dbReference>
<sequence>MKSKSILAYLLLFIACCAFASRIVPKPSEDHSRNLGHAWEEFDTSYFAKFQSVNDIILASDFHFKDQSKNNLNYFNFVAEVVRKRFYHGYSHYTASDNIFAWLAGTLVWNHLSAIVLPDDIMKHPMAACSQQAIVMMEIFKRKGIDFRKVGFPNHYTVEGKIDGKWQYFDTNLEPDFNNKRESLQLLLTSNRFDSVYRIPEKSIADFHEAVSHPKYGKVNADPAPVATLFHKSCFVLQSWGFIFCSVLFAFLLLSNLQTHRLVQFFKLKIAYNNAA</sequence>
<gene>
    <name evidence="3" type="ORF">SAMN02745131_00827</name>
</gene>
<keyword evidence="4" id="KW-1185">Reference proteome</keyword>
<dbReference type="AlphaFoldDB" id="A0A1M4VEA5"/>
<dbReference type="EMBL" id="FQUU01000003">
    <property type="protein sequence ID" value="SHE67183.1"/>
    <property type="molecule type" value="Genomic_DNA"/>
</dbReference>
<name>A0A1M4VEA5_9BACT</name>
<keyword evidence="1" id="KW-1133">Transmembrane helix</keyword>
<protein>
    <recommendedName>
        <fullName evidence="5">Transglutaminase-like superfamily protein</fullName>
    </recommendedName>
</protein>
<keyword evidence="1" id="KW-0812">Transmembrane</keyword>
<feature type="chain" id="PRO_5012454466" description="Transglutaminase-like superfamily protein" evidence="2">
    <location>
        <begin position="21"/>
        <end position="276"/>
    </location>
</feature>
<feature type="transmembrane region" description="Helical" evidence="1">
    <location>
        <begin position="235"/>
        <end position="254"/>
    </location>
</feature>
<reference evidence="3 4" key="1">
    <citation type="submission" date="2016-11" db="EMBL/GenBank/DDBJ databases">
        <authorList>
            <person name="Jaros S."/>
            <person name="Januszkiewicz K."/>
            <person name="Wedrychowicz H."/>
        </authorList>
    </citation>
    <scope>NUCLEOTIDE SEQUENCE [LARGE SCALE GENOMIC DNA]</scope>
    <source>
        <strain evidence="3 4">DSM 18119</strain>
    </source>
</reference>
<evidence type="ECO:0000313" key="3">
    <source>
        <dbReference type="EMBL" id="SHE67183.1"/>
    </source>
</evidence>
<dbReference type="RefSeq" id="WP_072833979.1">
    <property type="nucleotide sequence ID" value="NZ_FQUU01000003.1"/>
</dbReference>
<evidence type="ECO:0008006" key="5">
    <source>
        <dbReference type="Google" id="ProtNLM"/>
    </source>
</evidence>